<dbReference type="Proteomes" id="UP000252415">
    <property type="component" value="Unassembled WGS sequence"/>
</dbReference>
<accession>A0A368VN27</accession>
<dbReference type="RefSeq" id="WP_147275108.1">
    <property type="nucleotide sequence ID" value="NZ_QPJD01000027.1"/>
</dbReference>
<gene>
    <name evidence="1" type="ORF">DFP97_1277</name>
</gene>
<dbReference type="EMBL" id="QPJD01000027">
    <property type="protein sequence ID" value="RCW41103.1"/>
    <property type="molecule type" value="Genomic_DNA"/>
</dbReference>
<dbReference type="OrthoDB" id="9764596at2"/>
<sequence>MNSNLAEKVGFSLRKSEEIANEKLSVIASFYYNLDSKTFSSIVMELNGQKHLQKSKINKNIQLVKKGLDQVVD</sequence>
<evidence type="ECO:0000313" key="2">
    <source>
        <dbReference type="Proteomes" id="UP000252415"/>
    </source>
</evidence>
<keyword evidence="2" id="KW-1185">Reference proteome</keyword>
<evidence type="ECO:0000313" key="1">
    <source>
        <dbReference type="EMBL" id="RCW41103.1"/>
    </source>
</evidence>
<comment type="caution">
    <text evidence="1">The sequence shown here is derived from an EMBL/GenBank/DDBJ whole genome shotgun (WGS) entry which is preliminary data.</text>
</comment>
<name>A0A368VN27_9BACL</name>
<reference evidence="1 2" key="1">
    <citation type="submission" date="2018-07" db="EMBL/GenBank/DDBJ databases">
        <title>Genomic Encyclopedia of Type Strains, Phase III (KMG-III): the genomes of soil and plant-associated and newly described type strains.</title>
        <authorList>
            <person name="Whitman W."/>
        </authorList>
    </citation>
    <scope>NUCLEOTIDE SEQUENCE [LARGE SCALE GENOMIC DNA]</scope>
    <source>
        <strain evidence="1 2">CECT 7506</strain>
    </source>
</reference>
<protein>
    <submittedName>
        <fullName evidence="1">Uncharacterized protein</fullName>
    </submittedName>
</protein>
<organism evidence="1 2">
    <name type="scientific">Paenibacillus prosopidis</name>
    <dbReference type="NCBI Taxonomy" id="630520"/>
    <lineage>
        <taxon>Bacteria</taxon>
        <taxon>Bacillati</taxon>
        <taxon>Bacillota</taxon>
        <taxon>Bacilli</taxon>
        <taxon>Bacillales</taxon>
        <taxon>Paenibacillaceae</taxon>
        <taxon>Paenibacillus</taxon>
    </lineage>
</organism>
<dbReference type="AlphaFoldDB" id="A0A368VN27"/>
<proteinExistence type="predicted"/>